<protein>
    <submittedName>
        <fullName evidence="2">Uncharacterized protein</fullName>
    </submittedName>
</protein>
<accession>A0A8G0PCY0</accession>
<keyword evidence="1" id="KW-0472">Membrane</keyword>
<evidence type="ECO:0000313" key="2">
    <source>
        <dbReference type="EMBL" id="QYS98100.1"/>
    </source>
</evidence>
<name>A0A8G0PCY0_9HYPO</name>
<dbReference type="EMBL" id="CP075866">
    <property type="protein sequence ID" value="QYS98100.1"/>
    <property type="molecule type" value="Genomic_DNA"/>
</dbReference>
<gene>
    <name evidence="2" type="ORF">H0G86_005295</name>
</gene>
<reference evidence="2 3" key="1">
    <citation type="journal article" date="2021" name="BMC Genomics">
        <title>Telomere-to-telomere genome assembly of asparaginase-producing Trichoderma simmonsii.</title>
        <authorList>
            <person name="Chung D."/>
            <person name="Kwon Y.M."/>
            <person name="Yang Y."/>
        </authorList>
    </citation>
    <scope>NUCLEOTIDE SEQUENCE [LARGE SCALE GENOMIC DNA]</scope>
    <source>
        <strain evidence="2 3">GH-Sj1</strain>
    </source>
</reference>
<dbReference type="Proteomes" id="UP000826661">
    <property type="component" value="Chromosome III"/>
</dbReference>
<feature type="transmembrane region" description="Helical" evidence="1">
    <location>
        <begin position="56"/>
        <end position="75"/>
    </location>
</feature>
<keyword evidence="1" id="KW-0812">Transmembrane</keyword>
<evidence type="ECO:0000313" key="3">
    <source>
        <dbReference type="Proteomes" id="UP000826661"/>
    </source>
</evidence>
<organism evidence="2 3">
    <name type="scientific">Trichoderma simmonsii</name>
    <dbReference type="NCBI Taxonomy" id="1491479"/>
    <lineage>
        <taxon>Eukaryota</taxon>
        <taxon>Fungi</taxon>
        <taxon>Dikarya</taxon>
        <taxon>Ascomycota</taxon>
        <taxon>Pezizomycotina</taxon>
        <taxon>Sordariomycetes</taxon>
        <taxon>Hypocreomycetidae</taxon>
        <taxon>Hypocreales</taxon>
        <taxon>Hypocreaceae</taxon>
        <taxon>Trichoderma</taxon>
    </lineage>
</organism>
<keyword evidence="3" id="KW-1185">Reference proteome</keyword>
<dbReference type="AlphaFoldDB" id="A0A8G0PCY0"/>
<evidence type="ECO:0000256" key="1">
    <source>
        <dbReference type="SAM" id="Phobius"/>
    </source>
</evidence>
<keyword evidence="1" id="KW-1133">Transmembrane helix</keyword>
<feature type="transmembrane region" description="Helical" evidence="1">
    <location>
        <begin position="24"/>
        <end position="44"/>
    </location>
</feature>
<sequence>MLLQKVFAFDFFCRYQLPATYNHSNNVCVFIPAIAIGEFGWLLLSGTHPNIQHPDRLFPFIPGTSLYLVLVKLAFCFSRPPTSIPSIPPQPTKGIDFGKHEIYPLPFFLFSFSVLCKLIYGLH</sequence>
<proteinExistence type="predicted"/>